<protein>
    <submittedName>
        <fullName evidence="2">MarR family transcriptional regulator</fullName>
    </submittedName>
</protein>
<comment type="caution">
    <text evidence="2">The sequence shown here is derived from an EMBL/GenBank/DDBJ whole genome shotgun (WGS) entry which is preliminary data.</text>
</comment>
<dbReference type="SUPFAM" id="SSF46785">
    <property type="entry name" value="Winged helix' DNA-binding domain"/>
    <property type="match status" value="1"/>
</dbReference>
<evidence type="ECO:0000313" key="2">
    <source>
        <dbReference type="EMBL" id="GMA23445.1"/>
    </source>
</evidence>
<proteinExistence type="predicted"/>
<evidence type="ECO:0000313" key="3">
    <source>
        <dbReference type="Proteomes" id="UP001157091"/>
    </source>
</evidence>
<dbReference type="Gene3D" id="1.10.10.10">
    <property type="entry name" value="Winged helix-like DNA-binding domain superfamily/Winged helix DNA-binding domain"/>
    <property type="match status" value="1"/>
</dbReference>
<name>A0ABQ6I0Z0_9MICO</name>
<sequence length="154" mass="16640">MADVSDAYTLASKTFRAALTVVLRRHGLHLGQNLVVERLAERDGQTPGELAAAIHVTTPTIVKMATRMASAGLVVRRRDDADNRLVRLYLTPEGRAVAGPLRADLDGLEAQLVAGLTDAERATLLELMARVTGNARALLDAWSEVPEEHVGHED</sequence>
<evidence type="ECO:0000259" key="1">
    <source>
        <dbReference type="PROSITE" id="PS50995"/>
    </source>
</evidence>
<gene>
    <name evidence="2" type="ORF">GCM10025864_12040</name>
</gene>
<dbReference type="PRINTS" id="PR00598">
    <property type="entry name" value="HTHMARR"/>
</dbReference>
<dbReference type="InterPro" id="IPR036390">
    <property type="entry name" value="WH_DNA-bd_sf"/>
</dbReference>
<organism evidence="2 3">
    <name type="scientific">Luteimicrobium album</name>
    <dbReference type="NCBI Taxonomy" id="1054550"/>
    <lineage>
        <taxon>Bacteria</taxon>
        <taxon>Bacillati</taxon>
        <taxon>Actinomycetota</taxon>
        <taxon>Actinomycetes</taxon>
        <taxon>Micrococcales</taxon>
        <taxon>Luteimicrobium</taxon>
    </lineage>
</organism>
<reference evidence="3" key="1">
    <citation type="journal article" date="2019" name="Int. J. Syst. Evol. Microbiol.">
        <title>The Global Catalogue of Microorganisms (GCM) 10K type strain sequencing project: providing services to taxonomists for standard genome sequencing and annotation.</title>
        <authorList>
            <consortium name="The Broad Institute Genomics Platform"/>
            <consortium name="The Broad Institute Genome Sequencing Center for Infectious Disease"/>
            <person name="Wu L."/>
            <person name="Ma J."/>
        </authorList>
    </citation>
    <scope>NUCLEOTIDE SEQUENCE [LARGE SCALE GENOMIC DNA]</scope>
    <source>
        <strain evidence="3">NBRC 106348</strain>
    </source>
</reference>
<dbReference type="Proteomes" id="UP001157091">
    <property type="component" value="Unassembled WGS sequence"/>
</dbReference>
<dbReference type="RefSeq" id="WP_284292462.1">
    <property type="nucleotide sequence ID" value="NZ_BSUK01000001.1"/>
</dbReference>
<dbReference type="PANTHER" id="PTHR33164:SF43">
    <property type="entry name" value="HTH-TYPE TRANSCRIPTIONAL REPRESSOR YETL"/>
    <property type="match status" value="1"/>
</dbReference>
<dbReference type="InterPro" id="IPR039422">
    <property type="entry name" value="MarR/SlyA-like"/>
</dbReference>
<dbReference type="PANTHER" id="PTHR33164">
    <property type="entry name" value="TRANSCRIPTIONAL REGULATOR, MARR FAMILY"/>
    <property type="match status" value="1"/>
</dbReference>
<dbReference type="Pfam" id="PF01047">
    <property type="entry name" value="MarR"/>
    <property type="match status" value="1"/>
</dbReference>
<feature type="domain" description="HTH marR-type" evidence="1">
    <location>
        <begin position="1"/>
        <end position="133"/>
    </location>
</feature>
<dbReference type="InterPro" id="IPR000835">
    <property type="entry name" value="HTH_MarR-typ"/>
</dbReference>
<dbReference type="InterPro" id="IPR036388">
    <property type="entry name" value="WH-like_DNA-bd_sf"/>
</dbReference>
<dbReference type="PROSITE" id="PS50995">
    <property type="entry name" value="HTH_MARR_2"/>
    <property type="match status" value="1"/>
</dbReference>
<accession>A0ABQ6I0Z0</accession>
<dbReference type="SMART" id="SM00347">
    <property type="entry name" value="HTH_MARR"/>
    <property type="match status" value="1"/>
</dbReference>
<keyword evidence="3" id="KW-1185">Reference proteome</keyword>
<dbReference type="EMBL" id="BSUK01000001">
    <property type="protein sequence ID" value="GMA23445.1"/>
    <property type="molecule type" value="Genomic_DNA"/>
</dbReference>